<dbReference type="AlphaFoldDB" id="A0A314ZQR0"/>
<evidence type="ECO:0000313" key="1">
    <source>
        <dbReference type="EMBL" id="PQQ19598.1"/>
    </source>
</evidence>
<proteinExistence type="predicted"/>
<name>A0A314ZQR0_PRUYE</name>
<sequence>MRRRIDALLHMKRIRRASRPSSVVIRSGPSQREMLEMARGGHLRYWIRIAEHFVHMQSLRDYRKYVSKNTLHRLNEVK</sequence>
<comment type="caution">
    <text evidence="1">The sequence shown here is derived from an EMBL/GenBank/DDBJ whole genome shotgun (WGS) entry which is preliminary data.</text>
</comment>
<evidence type="ECO:0000313" key="2">
    <source>
        <dbReference type="Proteomes" id="UP000250321"/>
    </source>
</evidence>
<dbReference type="Proteomes" id="UP000250321">
    <property type="component" value="Unassembled WGS sequence"/>
</dbReference>
<keyword evidence="2" id="KW-1185">Reference proteome</keyword>
<accession>A0A314ZQR0</accession>
<protein>
    <submittedName>
        <fullName evidence="1">Uncharacterized protein</fullName>
    </submittedName>
</protein>
<reference evidence="1 2" key="1">
    <citation type="submission" date="2018-02" db="EMBL/GenBank/DDBJ databases">
        <title>Draft genome of wild Prunus yedoensis var. nudiflora.</title>
        <authorList>
            <person name="Baek S."/>
            <person name="Kim J.-H."/>
            <person name="Choi K."/>
            <person name="Kim G.-B."/>
            <person name="Cho A."/>
            <person name="Jang H."/>
            <person name="Shin C.-H."/>
            <person name="Yu H.-J."/>
            <person name="Mun J.-H."/>
        </authorList>
    </citation>
    <scope>NUCLEOTIDE SEQUENCE [LARGE SCALE GENOMIC DNA]</scope>
    <source>
        <strain evidence="2">cv. Jeju island</strain>
        <tissue evidence="1">Leaf</tissue>
    </source>
</reference>
<organism evidence="1 2">
    <name type="scientific">Prunus yedoensis var. nudiflora</name>
    <dbReference type="NCBI Taxonomy" id="2094558"/>
    <lineage>
        <taxon>Eukaryota</taxon>
        <taxon>Viridiplantae</taxon>
        <taxon>Streptophyta</taxon>
        <taxon>Embryophyta</taxon>
        <taxon>Tracheophyta</taxon>
        <taxon>Spermatophyta</taxon>
        <taxon>Magnoliopsida</taxon>
        <taxon>eudicotyledons</taxon>
        <taxon>Gunneridae</taxon>
        <taxon>Pentapetalae</taxon>
        <taxon>rosids</taxon>
        <taxon>fabids</taxon>
        <taxon>Rosales</taxon>
        <taxon>Rosaceae</taxon>
        <taxon>Amygdaloideae</taxon>
        <taxon>Amygdaleae</taxon>
        <taxon>Prunus</taxon>
    </lineage>
</organism>
<dbReference type="EMBL" id="PJQY01000062">
    <property type="protein sequence ID" value="PQQ19598.1"/>
    <property type="molecule type" value="Genomic_DNA"/>
</dbReference>
<gene>
    <name evidence="1" type="ORF">Pyn_07414</name>
</gene>